<dbReference type="AlphaFoldDB" id="A0A1N6HI95"/>
<dbReference type="InterPro" id="IPR036388">
    <property type="entry name" value="WH-like_DNA-bd_sf"/>
</dbReference>
<sequence>MNPRILQEAAVRYFLEVVNTGSISDAAAKLHVVPSAVSRQISRLESELNATLFERQSRGMVPSRAGELLAAYARRSLLDAEHVSAELDALRADTETTIRIACTEGFATEFLPRVMTQFRRDHPSARFNLAVAAASVVTRQVREAEVDLGLTFSLGPARDIYVKYSQPAPMLAVVAPSHVLARRSEVSLRELFEHPLALPGPNSTLRQLLDIYCSREGINYKSVLDSETLETLLNFSLSGEAVTFSGELFLRSRLARGQLVALPVPELHVSDRNIEVQTLARRDLPPLMEAFIATVKVWLPAPSAQ</sequence>
<dbReference type="EMBL" id="FSRM01000001">
    <property type="protein sequence ID" value="SIO19456.1"/>
    <property type="molecule type" value="Genomic_DNA"/>
</dbReference>
<dbReference type="GO" id="GO:0005829">
    <property type="term" value="C:cytosol"/>
    <property type="evidence" value="ECO:0007669"/>
    <property type="project" value="TreeGrafter"/>
</dbReference>
<comment type="similarity">
    <text evidence="1">Belongs to the LysR transcriptional regulatory family.</text>
</comment>
<accession>A0A1N6HI95</accession>
<reference evidence="6 7" key="1">
    <citation type="submission" date="2016-11" db="EMBL/GenBank/DDBJ databases">
        <authorList>
            <person name="Jaros S."/>
            <person name="Januszkiewicz K."/>
            <person name="Wedrychowicz H."/>
        </authorList>
    </citation>
    <scope>NUCLEOTIDE SEQUENCE [LARGE SCALE GENOMIC DNA]</scope>
    <source>
        <strain evidence="6 7">GAS86</strain>
    </source>
</reference>
<dbReference type="PRINTS" id="PR00039">
    <property type="entry name" value="HTHLYSR"/>
</dbReference>
<dbReference type="Pfam" id="PF00126">
    <property type="entry name" value="HTH_1"/>
    <property type="match status" value="1"/>
</dbReference>
<keyword evidence="3 6" id="KW-0238">DNA-binding</keyword>
<protein>
    <submittedName>
        <fullName evidence="6">DNA-binding transcriptional regulator, LysR family</fullName>
    </submittedName>
</protein>
<proteinExistence type="inferred from homology"/>
<dbReference type="GO" id="GO:0003700">
    <property type="term" value="F:DNA-binding transcription factor activity"/>
    <property type="evidence" value="ECO:0007669"/>
    <property type="project" value="InterPro"/>
</dbReference>
<dbReference type="InterPro" id="IPR000847">
    <property type="entry name" value="LysR_HTH_N"/>
</dbReference>
<dbReference type="Gene3D" id="1.10.10.10">
    <property type="entry name" value="Winged helix-like DNA-binding domain superfamily/Winged helix DNA-binding domain"/>
    <property type="match status" value="1"/>
</dbReference>
<name>A0A1N6HI95_9BURK</name>
<feature type="domain" description="HTH lysR-type" evidence="5">
    <location>
        <begin position="1"/>
        <end position="63"/>
    </location>
</feature>
<dbReference type="InterPro" id="IPR050950">
    <property type="entry name" value="HTH-type_LysR_regulators"/>
</dbReference>
<keyword evidence="2" id="KW-0805">Transcription regulation</keyword>
<keyword evidence="4" id="KW-0804">Transcription</keyword>
<dbReference type="InterPro" id="IPR036390">
    <property type="entry name" value="WH_DNA-bd_sf"/>
</dbReference>
<organism evidence="6 7">
    <name type="scientific">Paraburkholderia phenazinium</name>
    <dbReference type="NCBI Taxonomy" id="60549"/>
    <lineage>
        <taxon>Bacteria</taxon>
        <taxon>Pseudomonadati</taxon>
        <taxon>Pseudomonadota</taxon>
        <taxon>Betaproteobacteria</taxon>
        <taxon>Burkholderiales</taxon>
        <taxon>Burkholderiaceae</taxon>
        <taxon>Paraburkholderia</taxon>
    </lineage>
</organism>
<dbReference type="PROSITE" id="PS50931">
    <property type="entry name" value="HTH_LYSR"/>
    <property type="match status" value="1"/>
</dbReference>
<evidence type="ECO:0000313" key="6">
    <source>
        <dbReference type="EMBL" id="SIO19456.1"/>
    </source>
</evidence>
<dbReference type="FunFam" id="1.10.10.10:FF:000001">
    <property type="entry name" value="LysR family transcriptional regulator"/>
    <property type="match status" value="1"/>
</dbReference>
<evidence type="ECO:0000256" key="3">
    <source>
        <dbReference type="ARBA" id="ARBA00023125"/>
    </source>
</evidence>
<dbReference type="PANTHER" id="PTHR30419:SF30">
    <property type="entry name" value="LYSR FAMILY TRANSCRIPTIONAL REGULATOR"/>
    <property type="match status" value="1"/>
</dbReference>
<evidence type="ECO:0000259" key="5">
    <source>
        <dbReference type="PROSITE" id="PS50931"/>
    </source>
</evidence>
<dbReference type="PANTHER" id="PTHR30419">
    <property type="entry name" value="HTH-TYPE TRANSCRIPTIONAL REGULATOR YBHD"/>
    <property type="match status" value="1"/>
</dbReference>
<dbReference type="GO" id="GO:0003677">
    <property type="term" value="F:DNA binding"/>
    <property type="evidence" value="ECO:0007669"/>
    <property type="project" value="UniProtKB-KW"/>
</dbReference>
<dbReference type="RefSeq" id="WP_074265220.1">
    <property type="nucleotide sequence ID" value="NZ_FSRM01000001.1"/>
</dbReference>
<dbReference type="Gene3D" id="3.40.190.290">
    <property type="match status" value="1"/>
</dbReference>
<gene>
    <name evidence="6" type="ORF">SAMN05444168_3311</name>
</gene>
<dbReference type="InterPro" id="IPR005119">
    <property type="entry name" value="LysR_subst-bd"/>
</dbReference>
<dbReference type="Proteomes" id="UP000184693">
    <property type="component" value="Unassembled WGS sequence"/>
</dbReference>
<evidence type="ECO:0000256" key="2">
    <source>
        <dbReference type="ARBA" id="ARBA00023015"/>
    </source>
</evidence>
<evidence type="ECO:0000256" key="4">
    <source>
        <dbReference type="ARBA" id="ARBA00023163"/>
    </source>
</evidence>
<dbReference type="SUPFAM" id="SSF53850">
    <property type="entry name" value="Periplasmic binding protein-like II"/>
    <property type="match status" value="1"/>
</dbReference>
<evidence type="ECO:0000256" key="1">
    <source>
        <dbReference type="ARBA" id="ARBA00009437"/>
    </source>
</evidence>
<dbReference type="Pfam" id="PF03466">
    <property type="entry name" value="LysR_substrate"/>
    <property type="match status" value="1"/>
</dbReference>
<dbReference type="OrthoDB" id="8839922at2"/>
<evidence type="ECO:0000313" key="7">
    <source>
        <dbReference type="Proteomes" id="UP000184693"/>
    </source>
</evidence>
<dbReference type="SUPFAM" id="SSF46785">
    <property type="entry name" value="Winged helix' DNA-binding domain"/>
    <property type="match status" value="1"/>
</dbReference>